<feature type="signal peptide" evidence="1">
    <location>
        <begin position="1"/>
        <end position="18"/>
    </location>
</feature>
<organism evidence="2 3">
    <name type="scientific">Deinococcus koreensis</name>
    <dbReference type="NCBI Taxonomy" id="2054903"/>
    <lineage>
        <taxon>Bacteria</taxon>
        <taxon>Thermotogati</taxon>
        <taxon>Deinococcota</taxon>
        <taxon>Deinococci</taxon>
        <taxon>Deinococcales</taxon>
        <taxon>Deinococcaceae</taxon>
        <taxon>Deinococcus</taxon>
    </lineage>
</organism>
<dbReference type="EMBL" id="PPPD01000001">
    <property type="protein sequence ID" value="PNY80420.1"/>
    <property type="molecule type" value="Genomic_DNA"/>
</dbReference>
<feature type="chain" id="PRO_5014469516" evidence="1">
    <location>
        <begin position="19"/>
        <end position="213"/>
    </location>
</feature>
<name>A0A2K3UV84_9DEIO</name>
<accession>A0A2K3UV84</accession>
<keyword evidence="1" id="KW-0732">Signal</keyword>
<evidence type="ECO:0000313" key="3">
    <source>
        <dbReference type="Proteomes" id="UP000236379"/>
    </source>
</evidence>
<sequence length="213" mass="23011">MRPALMLLGLSLCACTPAALPGPRHLNLQALPDQRPWQPADLLERGEVPRSLLRPLPEALELAPLGSVIVACQQPSAVWGLCTHVTRKVGPALLSEETGALGIGARLRPLTSLLDRDVIFVLDVGVREGQLAALDAQVERLRGAPYLLNGEDRAYDCATYQNALQRALGLPDVVPRNTRWNAHLPGGALGVPTNRVVWVGVRKLDEVRGLKTN</sequence>
<dbReference type="PROSITE" id="PS51257">
    <property type="entry name" value="PROKAR_LIPOPROTEIN"/>
    <property type="match status" value="1"/>
</dbReference>
<evidence type="ECO:0000313" key="2">
    <source>
        <dbReference type="EMBL" id="PNY80420.1"/>
    </source>
</evidence>
<dbReference type="AlphaFoldDB" id="A0A2K3UV84"/>
<evidence type="ECO:0000256" key="1">
    <source>
        <dbReference type="SAM" id="SignalP"/>
    </source>
</evidence>
<gene>
    <name evidence="2" type="ORF">CVO96_02680</name>
</gene>
<protein>
    <submittedName>
        <fullName evidence="2">Uncharacterized protein</fullName>
    </submittedName>
</protein>
<dbReference type="OrthoDB" id="64902at2"/>
<reference evidence="2 3" key="1">
    <citation type="submission" date="2018-01" db="EMBL/GenBank/DDBJ databases">
        <title>Deinococcus koreensis sp. nov., a radiation-resistant bacterium isolated from river water.</title>
        <authorList>
            <person name="Choi A."/>
        </authorList>
    </citation>
    <scope>NUCLEOTIDE SEQUENCE [LARGE SCALE GENOMIC DNA]</scope>
    <source>
        <strain evidence="2 3">SJW1-2</strain>
    </source>
</reference>
<proteinExistence type="predicted"/>
<keyword evidence="3" id="KW-1185">Reference proteome</keyword>
<comment type="caution">
    <text evidence="2">The sequence shown here is derived from an EMBL/GenBank/DDBJ whole genome shotgun (WGS) entry which is preliminary data.</text>
</comment>
<dbReference type="Proteomes" id="UP000236379">
    <property type="component" value="Unassembled WGS sequence"/>
</dbReference>
<dbReference type="RefSeq" id="WP_103310048.1">
    <property type="nucleotide sequence ID" value="NZ_PPPD01000001.1"/>
</dbReference>